<evidence type="ECO:0000313" key="3">
    <source>
        <dbReference type="EMBL" id="KAL0479793.1"/>
    </source>
</evidence>
<dbReference type="InterPro" id="IPR056536">
    <property type="entry name" value="TPR_NUP160_C"/>
</dbReference>
<dbReference type="InterPro" id="IPR056535">
    <property type="entry name" value="TPR_NUP160_M"/>
</dbReference>
<dbReference type="EMBL" id="JAOPGA020000603">
    <property type="protein sequence ID" value="KAL0479793.1"/>
    <property type="molecule type" value="Genomic_DNA"/>
</dbReference>
<feature type="domain" description="NUP160 middle TPR" evidence="2">
    <location>
        <begin position="664"/>
        <end position="943"/>
    </location>
</feature>
<sequence>MYREVSYRYNEEQQERRNVIINDLDVNQVTDNYYTKINDHTGHVDNVFWKLTFKLPSTIIPTVSCHKHYGEYYFWIATSLNTLTRVRFSDVKSYRKEWHLRNSSTLLKTAMRNNDNITCVTAINHGQCAVGTKSGQIVIVKVLDDAQQMLCEEVNLISSWSGWLSSILSKKQQKAKIVSLIHHSNNIFALSKDAYLRVYSATSGELHCELDLSDVNPDSQTLKHIKYPQRPMRFAQQQSNTFLVVSLIDARRKISQFKSLMLESSSFDNKISLTYDVRSKIAPEPEVSDYMIHQGNLYTLSRIHDGSYSYHVGPFLSDAVKPPGLLHSLQPSWTKVHTHHDDLMRQYANVIEQDVADKLPQHLKCYLNTQLGLEQDETLSSQDHIAEWRIQNYPLGFALVDDLVCALRVNSIDTIRYGDVIECCYLPNQINQKWGTFMYFMGKEEKKDAIADMLHLTTTIRELKESIPATQYLEFMSSIPLAQPQRILNNAKKMIQGIKFSTQQQQLDPRAHVRGYGLLIELLERADHDVGDSQITFESGMDAITKVPSQYATNICLQFISTRFECAMDLLFYCIQINNMKWCDKMINIVQMLGLMNWLQSQSVMQQLIRHYQSNHLYGESFMELFNKRPESIHLSDPHHVALFMCIKTISYIWSVMDDDKINAIEFANLLLEWQQFETLQYYCTVLSGQIPHLNYFIAMCHLHSTHNIRKARDYFVNCGLAIAHVDGLFHSLVASRRILSLVCPQSNATVIESMLKEPLFHYYNNLRLLVAKHPDLVIDLVNLALGEELIDSNLQDELDALQSVLFNLSLTLQRYDDAYVALVSNENQEKRMSDLRRFIMHVCDKKSVHYLVDLPFLNMQEQVCDILNELARCTDAQHHATRYFDALIGWYGARSDHANAAKSAWECAHRLKRSEASMQNQQDYIKSAQSRIKYYLIAIHCLCQQYQDGSSSSSTTTSPPSIMCHVETRKRNRQHLDSNASSNDRIISLNQIQGEYLCAVASLELCEKSKKMFDSNPSDLVVLLSEHLLLQSAFDIAVHYSLDMNVIFLSITNQCIIAHSDHDDPYDLIRDEFLNHDDDDDDDSVDSQHDASQLWWNVLKKYLNRYDQNATCASLCIGVVLDKSDQKVPQWLVDFCLQRNVDALIRVYIKYGLFAECVDVWIGLNRVGVSSTLIDYLYAMLVAESKSDNHGIKKRAVDYCRMLKQ</sequence>
<protein>
    <submittedName>
        <fullName evidence="3">Nucleoporin Nup160</fullName>
    </submittedName>
</protein>
<dbReference type="Pfam" id="PF23354">
    <property type="entry name" value="TPR_NUP160_120_M"/>
    <property type="match status" value="1"/>
</dbReference>
<evidence type="ECO:0000313" key="4">
    <source>
        <dbReference type="Proteomes" id="UP001431209"/>
    </source>
</evidence>
<reference evidence="3 4" key="1">
    <citation type="submission" date="2024-03" db="EMBL/GenBank/DDBJ databases">
        <title>The Acrasis kona genome and developmental transcriptomes reveal deep origins of eukaryotic multicellular pathways.</title>
        <authorList>
            <person name="Sheikh S."/>
            <person name="Fu C.-J."/>
            <person name="Brown M.W."/>
            <person name="Baldauf S.L."/>
        </authorList>
    </citation>
    <scope>NUCLEOTIDE SEQUENCE [LARGE SCALE GENOMIC DNA]</scope>
    <source>
        <strain evidence="3 4">ATCC MYA-3509</strain>
    </source>
</reference>
<gene>
    <name evidence="3" type="ORF">AKO1_007444</name>
</gene>
<dbReference type="GO" id="GO:0005643">
    <property type="term" value="C:nuclear pore"/>
    <property type="evidence" value="ECO:0007669"/>
    <property type="project" value="UniProtKB-ARBA"/>
</dbReference>
<feature type="domain" description="NUP160 C-terminal TPR" evidence="1">
    <location>
        <begin position="990"/>
        <end position="1161"/>
    </location>
</feature>
<proteinExistence type="predicted"/>
<dbReference type="Proteomes" id="UP001431209">
    <property type="component" value="Unassembled WGS sequence"/>
</dbReference>
<dbReference type="PANTHER" id="PTHR21286:SF0">
    <property type="entry name" value="NUCLEAR PORE COMPLEX PROTEIN NUP160"/>
    <property type="match status" value="1"/>
</dbReference>
<dbReference type="PANTHER" id="PTHR21286">
    <property type="entry name" value="NUCLEAR PORE COMPLEX PROTEIN NUP160"/>
    <property type="match status" value="1"/>
</dbReference>
<organism evidence="3 4">
    <name type="scientific">Acrasis kona</name>
    <dbReference type="NCBI Taxonomy" id="1008807"/>
    <lineage>
        <taxon>Eukaryota</taxon>
        <taxon>Discoba</taxon>
        <taxon>Heterolobosea</taxon>
        <taxon>Tetramitia</taxon>
        <taxon>Eutetramitia</taxon>
        <taxon>Acrasidae</taxon>
        <taxon>Acrasis</taxon>
    </lineage>
</organism>
<evidence type="ECO:0000259" key="1">
    <source>
        <dbReference type="Pfam" id="PF23347"/>
    </source>
</evidence>
<dbReference type="InterPro" id="IPR021717">
    <property type="entry name" value="Nucleoporin_Nup160"/>
</dbReference>
<dbReference type="InterPro" id="IPR015943">
    <property type="entry name" value="WD40/YVTN_repeat-like_dom_sf"/>
</dbReference>
<dbReference type="Pfam" id="PF23347">
    <property type="entry name" value="TPR_Nup160_C"/>
    <property type="match status" value="1"/>
</dbReference>
<accession>A0AAW2YQZ7</accession>
<comment type="caution">
    <text evidence="3">The sequence shown here is derived from an EMBL/GenBank/DDBJ whole genome shotgun (WGS) entry which is preliminary data.</text>
</comment>
<keyword evidence="4" id="KW-1185">Reference proteome</keyword>
<name>A0AAW2YQZ7_9EUKA</name>
<evidence type="ECO:0000259" key="2">
    <source>
        <dbReference type="Pfam" id="PF23354"/>
    </source>
</evidence>
<dbReference type="GO" id="GO:0017056">
    <property type="term" value="F:structural constituent of nuclear pore"/>
    <property type="evidence" value="ECO:0007669"/>
    <property type="project" value="TreeGrafter"/>
</dbReference>
<dbReference type="Gene3D" id="2.130.10.10">
    <property type="entry name" value="YVTN repeat-like/Quinoprotein amine dehydrogenase"/>
    <property type="match status" value="1"/>
</dbReference>
<dbReference type="AlphaFoldDB" id="A0AAW2YQZ7"/>